<name>A0A4D4J8C5_9PSEU</name>
<evidence type="ECO:0000313" key="3">
    <source>
        <dbReference type="Proteomes" id="UP000298860"/>
    </source>
</evidence>
<reference evidence="3" key="1">
    <citation type="submission" date="2019-04" db="EMBL/GenBank/DDBJ databases">
        <title>Draft genome sequence of Pseudonocardiaceae bacterium SL3-2-4.</title>
        <authorList>
            <person name="Ningsih F."/>
            <person name="Yokota A."/>
            <person name="Sakai Y."/>
            <person name="Nanatani K."/>
            <person name="Yabe S."/>
            <person name="Oetari A."/>
            <person name="Sjamsuridzal W."/>
        </authorList>
    </citation>
    <scope>NUCLEOTIDE SEQUENCE [LARGE SCALE GENOMIC DNA]</scope>
    <source>
        <strain evidence="3">SL3-2-4</strain>
    </source>
</reference>
<sequence length="96" mass="11182">MPDLVVDFAELQAAESTLRTTVREIDARLAYLADRLTWLTEVWQGEAAEGFREAHRRWQEAARDLQERLAELHRFLVTAHGNHATAVRTNTRIWRV</sequence>
<dbReference type="InterPro" id="IPR036689">
    <property type="entry name" value="ESAT-6-like_sf"/>
</dbReference>
<dbReference type="SUPFAM" id="SSF140453">
    <property type="entry name" value="EsxAB dimer-like"/>
    <property type="match status" value="1"/>
</dbReference>
<comment type="caution">
    <text evidence="2">The sequence shown here is derived from an EMBL/GenBank/DDBJ whole genome shotgun (WGS) entry which is preliminary data.</text>
</comment>
<evidence type="ECO:0000256" key="1">
    <source>
        <dbReference type="RuleBase" id="RU362001"/>
    </source>
</evidence>
<evidence type="ECO:0000313" key="2">
    <source>
        <dbReference type="EMBL" id="GDY33055.1"/>
    </source>
</evidence>
<dbReference type="Pfam" id="PF06013">
    <property type="entry name" value="WXG100"/>
    <property type="match status" value="1"/>
</dbReference>
<dbReference type="Proteomes" id="UP000298860">
    <property type="component" value="Unassembled WGS sequence"/>
</dbReference>
<gene>
    <name evidence="2" type="ORF">GTS_46880</name>
</gene>
<dbReference type="AlphaFoldDB" id="A0A4D4J8C5"/>
<dbReference type="OrthoDB" id="3387628at2"/>
<dbReference type="EMBL" id="BJFL01000033">
    <property type="protein sequence ID" value="GDY33055.1"/>
    <property type="molecule type" value="Genomic_DNA"/>
</dbReference>
<dbReference type="NCBIfam" id="TIGR03930">
    <property type="entry name" value="WXG100_ESAT6"/>
    <property type="match status" value="1"/>
</dbReference>
<accession>A0A4D4J8C5</accession>
<dbReference type="RefSeq" id="WP_137816037.1">
    <property type="nucleotide sequence ID" value="NZ_BJFL01000033.1"/>
</dbReference>
<proteinExistence type="inferred from homology"/>
<dbReference type="Gene3D" id="1.10.287.1060">
    <property type="entry name" value="ESAT-6-like"/>
    <property type="match status" value="1"/>
</dbReference>
<organism evidence="2 3">
    <name type="scientific">Gandjariella thermophila</name>
    <dbReference type="NCBI Taxonomy" id="1931992"/>
    <lineage>
        <taxon>Bacteria</taxon>
        <taxon>Bacillati</taxon>
        <taxon>Actinomycetota</taxon>
        <taxon>Actinomycetes</taxon>
        <taxon>Pseudonocardiales</taxon>
        <taxon>Pseudonocardiaceae</taxon>
        <taxon>Gandjariella</taxon>
    </lineage>
</organism>
<keyword evidence="3" id="KW-1185">Reference proteome</keyword>
<comment type="similarity">
    <text evidence="1">Belongs to the WXG100 family.</text>
</comment>
<protein>
    <recommendedName>
        <fullName evidence="1">ESAT-6-like protein</fullName>
    </recommendedName>
</protein>
<dbReference type="InterPro" id="IPR010310">
    <property type="entry name" value="T7SS_ESAT-6-like"/>
</dbReference>